<name>A0ACD3ZD52_FUSSC</name>
<gene>
    <name evidence="1" type="ORF">LCI18_009927</name>
</gene>
<evidence type="ECO:0000313" key="1">
    <source>
        <dbReference type="EMBL" id="UPK98992.1"/>
    </source>
</evidence>
<sequence>MKFFGIESAALALGLAGLAQAHMEMTNPPPFKSKANPHANGDVDYSMTAPLEAGGGNFPCKGYHSLFGTPAGASVADWKAGGSYSMTITGGANHGGGSCQASLSFDKGETWKVIHSYVGNCPGAGTTSYDFKVPADTPSGEAIFAWTWFNQIGNREMYMNCAAVTIGGGSKKRASALSSRPSMFVANVNNGCSTEEGSDLEFPDPGPDTSNDSSKTAPPKGSCASGSGSGSGGGSSGGDSGATPSSPAGDVGSGNGNNGAAPSSPAGGDNGSGAPSSAAPVSAPTQTQPAAEPSQPAAEPTQPAAESSAPAGGAPSQVPGGVFITVSPPAEGTEAPVAAPTDTMMTLTKSAPGTGNEPMPTSVVQPEPVPTTPAGTPEAAPTAPATPGSGSGDGGSDSGSGDGQAHTAGTACTSEGEWNCIGGSKYQRCASGRWSVVQSMASGTTCSGSKTMTVAWGFGRKLALRARRA</sequence>
<proteinExistence type="predicted"/>
<keyword evidence="2" id="KW-1185">Reference proteome</keyword>
<accession>A0ACD3ZD52</accession>
<evidence type="ECO:0000313" key="2">
    <source>
        <dbReference type="Proteomes" id="UP000830768"/>
    </source>
</evidence>
<dbReference type="Proteomes" id="UP000830768">
    <property type="component" value="Chromosome 8"/>
</dbReference>
<dbReference type="EMBL" id="CP090036">
    <property type="protein sequence ID" value="UPK98992.1"/>
    <property type="molecule type" value="Genomic_DNA"/>
</dbReference>
<reference evidence="1" key="1">
    <citation type="submission" date="2021-11" db="EMBL/GenBank/DDBJ databases">
        <title>Fusarium solani-melongenae Genome sequencing and assembly.</title>
        <authorList>
            <person name="Xie S."/>
            <person name="Huang L."/>
            <person name="Zhang X."/>
        </authorList>
    </citation>
    <scope>NUCLEOTIDE SEQUENCE</scope>
    <source>
        <strain evidence="1">CRI 24-3</strain>
    </source>
</reference>
<organism evidence="1 2">
    <name type="scientific">Fusarium solani subsp. cucurbitae</name>
    <name type="common">Neocosmosporum cucurbitae</name>
    <dbReference type="NCBI Taxonomy" id="2747967"/>
    <lineage>
        <taxon>Eukaryota</taxon>
        <taxon>Fungi</taxon>
        <taxon>Dikarya</taxon>
        <taxon>Ascomycota</taxon>
        <taxon>Pezizomycotina</taxon>
        <taxon>Sordariomycetes</taxon>
        <taxon>Hypocreomycetidae</taxon>
        <taxon>Hypocreales</taxon>
        <taxon>Nectriaceae</taxon>
        <taxon>Fusarium</taxon>
        <taxon>Fusarium solani species complex</taxon>
    </lineage>
</organism>
<protein>
    <submittedName>
        <fullName evidence="1">Uncharacterized protein</fullName>
    </submittedName>
</protein>